<dbReference type="EMBL" id="BKCP01004283">
    <property type="protein sequence ID" value="GER29822.1"/>
    <property type="molecule type" value="Genomic_DNA"/>
</dbReference>
<reference evidence="3" key="1">
    <citation type="journal article" date="2019" name="Curr. Biol.">
        <title>Genome Sequence of Striga asiatica Provides Insight into the Evolution of Plant Parasitism.</title>
        <authorList>
            <person name="Yoshida S."/>
            <person name="Kim S."/>
            <person name="Wafula E.K."/>
            <person name="Tanskanen J."/>
            <person name="Kim Y.M."/>
            <person name="Honaas L."/>
            <person name="Yang Z."/>
            <person name="Spallek T."/>
            <person name="Conn C.E."/>
            <person name="Ichihashi Y."/>
            <person name="Cheong K."/>
            <person name="Cui S."/>
            <person name="Der J.P."/>
            <person name="Gundlach H."/>
            <person name="Jiao Y."/>
            <person name="Hori C."/>
            <person name="Ishida J.K."/>
            <person name="Kasahara H."/>
            <person name="Kiba T."/>
            <person name="Kim M.S."/>
            <person name="Koo N."/>
            <person name="Laohavisit A."/>
            <person name="Lee Y.H."/>
            <person name="Lumba S."/>
            <person name="McCourt P."/>
            <person name="Mortimer J.C."/>
            <person name="Mutuku J.M."/>
            <person name="Nomura T."/>
            <person name="Sasaki-Sekimoto Y."/>
            <person name="Seto Y."/>
            <person name="Wang Y."/>
            <person name="Wakatake T."/>
            <person name="Sakakibara H."/>
            <person name="Demura T."/>
            <person name="Yamaguchi S."/>
            <person name="Yoneyama K."/>
            <person name="Manabe R.I."/>
            <person name="Nelson D.C."/>
            <person name="Schulman A.H."/>
            <person name="Timko M.P."/>
            <person name="dePamphilis C.W."/>
            <person name="Choi D."/>
            <person name="Shirasu K."/>
        </authorList>
    </citation>
    <scope>NUCLEOTIDE SEQUENCE [LARGE SCALE GENOMIC DNA]</scope>
    <source>
        <strain evidence="3">cv. UVA1</strain>
    </source>
</reference>
<gene>
    <name evidence="2" type="ORF">STAS_05720</name>
</gene>
<organism evidence="2 3">
    <name type="scientific">Striga asiatica</name>
    <name type="common">Asiatic witchweed</name>
    <name type="synonym">Buchnera asiatica</name>
    <dbReference type="NCBI Taxonomy" id="4170"/>
    <lineage>
        <taxon>Eukaryota</taxon>
        <taxon>Viridiplantae</taxon>
        <taxon>Streptophyta</taxon>
        <taxon>Embryophyta</taxon>
        <taxon>Tracheophyta</taxon>
        <taxon>Spermatophyta</taxon>
        <taxon>Magnoliopsida</taxon>
        <taxon>eudicotyledons</taxon>
        <taxon>Gunneridae</taxon>
        <taxon>Pentapetalae</taxon>
        <taxon>asterids</taxon>
        <taxon>lamiids</taxon>
        <taxon>Lamiales</taxon>
        <taxon>Orobanchaceae</taxon>
        <taxon>Buchnereae</taxon>
        <taxon>Striga</taxon>
    </lineage>
</organism>
<keyword evidence="3" id="KW-1185">Reference proteome</keyword>
<accession>A0A5A7PAX3</accession>
<comment type="caution">
    <text evidence="2">The sequence shown here is derived from an EMBL/GenBank/DDBJ whole genome shotgun (WGS) entry which is preliminary data.</text>
</comment>
<feature type="region of interest" description="Disordered" evidence="1">
    <location>
        <begin position="1"/>
        <end position="21"/>
    </location>
</feature>
<name>A0A5A7PAX3_STRAF</name>
<dbReference type="AlphaFoldDB" id="A0A5A7PAX3"/>
<sequence length="109" mass="12451">MTVRDLEERYRATGLPRPGLRDSKLQRVAPRKTSRRGTSSFVAPRDHRDLNCRFDLQFASRRVRYRAAGHLPSSRRETTAIRTAGLGTQDVAPRHASRRGKRTLRGAVR</sequence>
<dbReference type="Proteomes" id="UP000325081">
    <property type="component" value="Unassembled WGS sequence"/>
</dbReference>
<feature type="region of interest" description="Disordered" evidence="1">
    <location>
        <begin position="70"/>
        <end position="109"/>
    </location>
</feature>
<feature type="compositionally biased region" description="Basic and acidic residues" evidence="1">
    <location>
        <begin position="1"/>
        <end position="11"/>
    </location>
</feature>
<evidence type="ECO:0000256" key="1">
    <source>
        <dbReference type="SAM" id="MobiDB-lite"/>
    </source>
</evidence>
<evidence type="ECO:0000313" key="2">
    <source>
        <dbReference type="EMBL" id="GER29822.1"/>
    </source>
</evidence>
<protein>
    <submittedName>
        <fullName evidence="2">Translocon at the inner envelope membrane ofchloroplasts 20-IV</fullName>
    </submittedName>
</protein>
<feature type="compositionally biased region" description="Basic residues" evidence="1">
    <location>
        <begin position="95"/>
        <end position="109"/>
    </location>
</feature>
<proteinExistence type="predicted"/>
<evidence type="ECO:0000313" key="3">
    <source>
        <dbReference type="Proteomes" id="UP000325081"/>
    </source>
</evidence>